<protein>
    <recommendedName>
        <fullName evidence="4">Glycerophosphoryl diester phosphodiesterase membrane domain-containing protein</fullName>
    </recommendedName>
</protein>
<feature type="transmembrane region" description="Helical" evidence="1">
    <location>
        <begin position="130"/>
        <end position="158"/>
    </location>
</feature>
<name>A0A1G2I2J3_9BACT</name>
<reference evidence="2 3" key="1">
    <citation type="journal article" date="2016" name="Nat. Commun.">
        <title>Thousands of microbial genomes shed light on interconnected biogeochemical processes in an aquifer system.</title>
        <authorList>
            <person name="Anantharaman K."/>
            <person name="Brown C.T."/>
            <person name="Hug L.A."/>
            <person name="Sharon I."/>
            <person name="Castelle C.J."/>
            <person name="Probst A.J."/>
            <person name="Thomas B.C."/>
            <person name="Singh A."/>
            <person name="Wilkins M.J."/>
            <person name="Karaoz U."/>
            <person name="Brodie E.L."/>
            <person name="Williams K.H."/>
            <person name="Hubbard S.S."/>
            <person name="Banfield J.F."/>
        </authorList>
    </citation>
    <scope>NUCLEOTIDE SEQUENCE [LARGE SCALE GENOMIC DNA]</scope>
</reference>
<keyword evidence="1" id="KW-0812">Transmembrane</keyword>
<evidence type="ECO:0000313" key="3">
    <source>
        <dbReference type="Proteomes" id="UP000178820"/>
    </source>
</evidence>
<sequence>MENQPAQLLQGKKTLIPITELFKKTFGFYKTKVFLMMNLVLVSWAVTLVIGLVFGLPAVFLVWKQGGFGLFSLLLLLLAALGIAVVHFWIQTALLCALQSKEAKLTVKNTLQEAKNKIGPYAWVVILGKLITMAGLVLFIIPGIIFSVWFSLSCYVFIFENKKGMQALKRSKELVKGYWWPIFGRILILGLVMCLVGWIIKIGFLINALFIGPFALAYMYYVYEDLKSIKG</sequence>
<dbReference type="STRING" id="1802207.A3D44_00250"/>
<feature type="transmembrane region" description="Helical" evidence="1">
    <location>
        <begin position="178"/>
        <end position="198"/>
    </location>
</feature>
<keyword evidence="1" id="KW-1133">Transmembrane helix</keyword>
<organism evidence="2 3">
    <name type="scientific">Candidatus Staskawiczbacteria bacterium RIFCSPHIGHO2_02_FULL_42_22</name>
    <dbReference type="NCBI Taxonomy" id="1802207"/>
    <lineage>
        <taxon>Bacteria</taxon>
        <taxon>Candidatus Staskawicziibacteriota</taxon>
    </lineage>
</organism>
<dbReference type="AlphaFoldDB" id="A0A1G2I2J3"/>
<evidence type="ECO:0000256" key="1">
    <source>
        <dbReference type="SAM" id="Phobius"/>
    </source>
</evidence>
<accession>A0A1G2I2J3</accession>
<feature type="transmembrane region" description="Helical" evidence="1">
    <location>
        <begin position="204"/>
        <end position="223"/>
    </location>
</feature>
<dbReference type="Proteomes" id="UP000178820">
    <property type="component" value="Unassembled WGS sequence"/>
</dbReference>
<proteinExistence type="predicted"/>
<dbReference type="EMBL" id="MHOT01000016">
    <property type="protein sequence ID" value="OGZ68983.1"/>
    <property type="molecule type" value="Genomic_DNA"/>
</dbReference>
<feature type="transmembrane region" description="Helical" evidence="1">
    <location>
        <begin position="70"/>
        <end position="90"/>
    </location>
</feature>
<feature type="transmembrane region" description="Helical" evidence="1">
    <location>
        <begin position="41"/>
        <end position="63"/>
    </location>
</feature>
<keyword evidence="1" id="KW-0472">Membrane</keyword>
<evidence type="ECO:0000313" key="2">
    <source>
        <dbReference type="EMBL" id="OGZ68983.1"/>
    </source>
</evidence>
<comment type="caution">
    <text evidence="2">The sequence shown here is derived from an EMBL/GenBank/DDBJ whole genome shotgun (WGS) entry which is preliminary data.</text>
</comment>
<gene>
    <name evidence="2" type="ORF">A3D44_00250</name>
</gene>
<evidence type="ECO:0008006" key="4">
    <source>
        <dbReference type="Google" id="ProtNLM"/>
    </source>
</evidence>